<name>A0A1I7XI73_HETBA</name>
<protein>
    <submittedName>
        <fullName evidence="3">Secreted protein</fullName>
    </submittedName>
</protein>
<proteinExistence type="predicted"/>
<evidence type="ECO:0000313" key="2">
    <source>
        <dbReference type="Proteomes" id="UP000095283"/>
    </source>
</evidence>
<dbReference type="Proteomes" id="UP000095283">
    <property type="component" value="Unplaced"/>
</dbReference>
<evidence type="ECO:0000256" key="1">
    <source>
        <dbReference type="SAM" id="SignalP"/>
    </source>
</evidence>
<feature type="signal peptide" evidence="1">
    <location>
        <begin position="1"/>
        <end position="23"/>
    </location>
</feature>
<organism evidence="2 3">
    <name type="scientific">Heterorhabditis bacteriophora</name>
    <name type="common">Entomopathogenic nematode worm</name>
    <dbReference type="NCBI Taxonomy" id="37862"/>
    <lineage>
        <taxon>Eukaryota</taxon>
        <taxon>Metazoa</taxon>
        <taxon>Ecdysozoa</taxon>
        <taxon>Nematoda</taxon>
        <taxon>Chromadorea</taxon>
        <taxon>Rhabditida</taxon>
        <taxon>Rhabditina</taxon>
        <taxon>Rhabditomorpha</taxon>
        <taxon>Strongyloidea</taxon>
        <taxon>Heterorhabditidae</taxon>
        <taxon>Heterorhabditis</taxon>
    </lineage>
</organism>
<dbReference type="WBParaSite" id="Hba_17399">
    <property type="protein sequence ID" value="Hba_17399"/>
    <property type="gene ID" value="Hba_17399"/>
</dbReference>
<evidence type="ECO:0000313" key="3">
    <source>
        <dbReference type="WBParaSite" id="Hba_17399"/>
    </source>
</evidence>
<sequence length="76" mass="8443">MCNTNMIISVFIICLSFISFVESWCMGPPIRLGVNLSRLSIGRPAQLQHQPTNQYGYGSTNVFVPKPFGFGMPFGK</sequence>
<accession>A0A1I7XI73</accession>
<keyword evidence="2" id="KW-1185">Reference proteome</keyword>
<dbReference type="AlphaFoldDB" id="A0A1I7XI73"/>
<reference evidence="3" key="1">
    <citation type="submission" date="2016-11" db="UniProtKB">
        <authorList>
            <consortium name="WormBaseParasite"/>
        </authorList>
    </citation>
    <scope>IDENTIFICATION</scope>
</reference>
<feature type="chain" id="PRO_5009311207" evidence="1">
    <location>
        <begin position="24"/>
        <end position="76"/>
    </location>
</feature>
<keyword evidence="1" id="KW-0732">Signal</keyword>